<protein>
    <submittedName>
        <fullName evidence="2">Uncharacterized protein</fullName>
    </submittedName>
</protein>
<keyword evidence="1" id="KW-0472">Membrane</keyword>
<evidence type="ECO:0000256" key="1">
    <source>
        <dbReference type="SAM" id="Phobius"/>
    </source>
</evidence>
<dbReference type="Proteomes" id="UP000290289">
    <property type="component" value="Chromosome 11"/>
</dbReference>
<name>A0A498IIR3_MALDO</name>
<keyword evidence="1" id="KW-1133">Transmembrane helix</keyword>
<keyword evidence="3" id="KW-1185">Reference proteome</keyword>
<proteinExistence type="predicted"/>
<evidence type="ECO:0000313" key="2">
    <source>
        <dbReference type="EMBL" id="RXH83019.1"/>
    </source>
</evidence>
<gene>
    <name evidence="2" type="ORF">DVH24_003517</name>
</gene>
<evidence type="ECO:0000313" key="3">
    <source>
        <dbReference type="Proteomes" id="UP000290289"/>
    </source>
</evidence>
<keyword evidence="1" id="KW-0812">Transmembrane</keyword>
<reference evidence="2 3" key="1">
    <citation type="submission" date="2018-10" db="EMBL/GenBank/DDBJ databases">
        <title>A high-quality apple genome assembly.</title>
        <authorList>
            <person name="Hu J."/>
        </authorList>
    </citation>
    <scope>NUCLEOTIDE SEQUENCE [LARGE SCALE GENOMIC DNA]</scope>
    <source>
        <strain evidence="3">cv. HFTH1</strain>
        <tissue evidence="2">Young leaf</tissue>
    </source>
</reference>
<sequence>MDDIYNAFGTFRYVWYVGWDKIKWDKMFRFMFDAPKTGGTRCSTGRILGEFLFRLTPWNDSFHICGTQNYNLSISFFLLVSILGHLYSLSVLSRPILFRPVPSAYQRYLKELDIFTEAIRRFDLNKVLLYIKITFFLKPTIYMLRMIPQNDNSLPIVPTRSGGMVRPPLATLWFSLEQQLPMLITRKFVHLLRPSWHGDMRAVTRLLHGQRWPYS</sequence>
<dbReference type="EMBL" id="RDQH01000337">
    <property type="protein sequence ID" value="RXH83019.1"/>
    <property type="molecule type" value="Genomic_DNA"/>
</dbReference>
<accession>A0A498IIR3</accession>
<feature type="transmembrane region" description="Helical" evidence="1">
    <location>
        <begin position="70"/>
        <end position="89"/>
    </location>
</feature>
<organism evidence="2 3">
    <name type="scientific">Malus domestica</name>
    <name type="common">Apple</name>
    <name type="synonym">Pyrus malus</name>
    <dbReference type="NCBI Taxonomy" id="3750"/>
    <lineage>
        <taxon>Eukaryota</taxon>
        <taxon>Viridiplantae</taxon>
        <taxon>Streptophyta</taxon>
        <taxon>Embryophyta</taxon>
        <taxon>Tracheophyta</taxon>
        <taxon>Spermatophyta</taxon>
        <taxon>Magnoliopsida</taxon>
        <taxon>eudicotyledons</taxon>
        <taxon>Gunneridae</taxon>
        <taxon>Pentapetalae</taxon>
        <taxon>rosids</taxon>
        <taxon>fabids</taxon>
        <taxon>Rosales</taxon>
        <taxon>Rosaceae</taxon>
        <taxon>Amygdaloideae</taxon>
        <taxon>Maleae</taxon>
        <taxon>Malus</taxon>
    </lineage>
</organism>
<dbReference type="AlphaFoldDB" id="A0A498IIR3"/>
<comment type="caution">
    <text evidence="2">The sequence shown here is derived from an EMBL/GenBank/DDBJ whole genome shotgun (WGS) entry which is preliminary data.</text>
</comment>